<gene>
    <name evidence="1" type="ORF">CSW08_08270</name>
</gene>
<dbReference type="EMBL" id="PJEO01000027">
    <property type="protein sequence ID" value="PKQ45356.1"/>
    <property type="molecule type" value="Genomic_DNA"/>
</dbReference>
<evidence type="ECO:0000313" key="1">
    <source>
        <dbReference type="EMBL" id="PKQ45356.1"/>
    </source>
</evidence>
<proteinExistence type="predicted"/>
<accession>A0A2N3HK80</accession>
<reference evidence="1 2" key="1">
    <citation type="submission" date="2017-12" db="EMBL/GenBank/DDBJ databases">
        <title>Confluentibacter flavum sp. nov., isolated from the saline lake.</title>
        <authorList>
            <person name="Yu L."/>
        </authorList>
    </citation>
    <scope>NUCLEOTIDE SEQUENCE [LARGE SCALE GENOMIC DNA]</scope>
    <source>
        <strain evidence="1 2">3B</strain>
    </source>
</reference>
<dbReference type="Proteomes" id="UP000233435">
    <property type="component" value="Unassembled WGS sequence"/>
</dbReference>
<dbReference type="AlphaFoldDB" id="A0A2N3HK80"/>
<evidence type="ECO:0000313" key="2">
    <source>
        <dbReference type="Proteomes" id="UP000233435"/>
    </source>
</evidence>
<sequence length="63" mass="7208">MRGKTDINQLHINCTNCTMTKESLFYSQAHLQSPTRQVYGENFTHTVLVTVKTKVEYKTGSID</sequence>
<name>A0A2N3HK80_9FLAO</name>
<organism evidence="1 2">
    <name type="scientific">Confluentibacter flavum</name>
    <dbReference type="NCBI Taxonomy" id="1909700"/>
    <lineage>
        <taxon>Bacteria</taxon>
        <taxon>Pseudomonadati</taxon>
        <taxon>Bacteroidota</taxon>
        <taxon>Flavobacteriia</taxon>
        <taxon>Flavobacteriales</taxon>
        <taxon>Flavobacteriaceae</taxon>
        <taxon>Confluentibacter</taxon>
    </lineage>
</organism>
<protein>
    <submittedName>
        <fullName evidence="1">Uncharacterized protein</fullName>
    </submittedName>
</protein>
<comment type="caution">
    <text evidence="1">The sequence shown here is derived from an EMBL/GenBank/DDBJ whole genome shotgun (WGS) entry which is preliminary data.</text>
</comment>
<keyword evidence="2" id="KW-1185">Reference proteome</keyword>